<reference evidence="3" key="1">
    <citation type="journal article" date="2019" name="Int. J. Syst. Evol. Microbiol.">
        <title>The Global Catalogue of Microorganisms (GCM) 10K type strain sequencing project: providing services to taxonomists for standard genome sequencing and annotation.</title>
        <authorList>
            <consortium name="The Broad Institute Genomics Platform"/>
            <consortium name="The Broad Institute Genome Sequencing Center for Infectious Disease"/>
            <person name="Wu L."/>
            <person name="Ma J."/>
        </authorList>
    </citation>
    <scope>NUCLEOTIDE SEQUENCE [LARGE SCALE GENOMIC DNA]</scope>
    <source>
        <strain evidence="3">NBRC 106310</strain>
    </source>
</reference>
<sequence>MDRWSLAICLAVSQGEPAPEWARESLDELPDLMQQSGQRASQLNADTLNTVEAALLHPLVGTRVDATVIELRGEDRAAVQIAEPAVTASAPVPVGTAPGETVALTLERVDVAKHEIEFAA</sequence>
<dbReference type="EMBL" id="AP027728">
    <property type="protein sequence ID" value="BDZ38622.1"/>
    <property type="molecule type" value="Genomic_DNA"/>
</dbReference>
<evidence type="ECO:0000259" key="1">
    <source>
        <dbReference type="Pfam" id="PF18614"/>
    </source>
</evidence>
<evidence type="ECO:0000313" key="2">
    <source>
        <dbReference type="EMBL" id="BDZ38622.1"/>
    </source>
</evidence>
<feature type="domain" description="RNase II-type exonuclease C-terminal S1" evidence="1">
    <location>
        <begin position="63"/>
        <end position="119"/>
    </location>
</feature>
<keyword evidence="3" id="KW-1185">Reference proteome</keyword>
<accession>A0ABM8FSY3</accession>
<proteinExistence type="predicted"/>
<dbReference type="Pfam" id="PF18614">
    <property type="entry name" value="RNase_II_C_S1"/>
    <property type="match status" value="1"/>
</dbReference>
<gene>
    <name evidence="2" type="ORF">GCM10025863_12360</name>
</gene>
<evidence type="ECO:0000313" key="3">
    <source>
        <dbReference type="Proteomes" id="UP001321543"/>
    </source>
</evidence>
<dbReference type="InterPro" id="IPR040596">
    <property type="entry name" value="RNase_II_C_S1"/>
</dbReference>
<organism evidence="2 3">
    <name type="scientific">Microbacterium suwonense</name>
    <dbReference type="NCBI Taxonomy" id="683047"/>
    <lineage>
        <taxon>Bacteria</taxon>
        <taxon>Bacillati</taxon>
        <taxon>Actinomycetota</taxon>
        <taxon>Actinomycetes</taxon>
        <taxon>Micrococcales</taxon>
        <taxon>Microbacteriaceae</taxon>
        <taxon>Microbacterium</taxon>
    </lineage>
</organism>
<name>A0ABM8FSY3_9MICO</name>
<protein>
    <recommendedName>
        <fullName evidence="1">RNase II-type exonuclease C-terminal S1 domain-containing protein</fullName>
    </recommendedName>
</protein>
<dbReference type="Proteomes" id="UP001321543">
    <property type="component" value="Chromosome"/>
</dbReference>